<dbReference type="AlphaFoldDB" id="A0A2P2MKJ0"/>
<dbReference type="EMBL" id="GGEC01050218">
    <property type="protein sequence ID" value="MBX30702.1"/>
    <property type="molecule type" value="Transcribed_RNA"/>
</dbReference>
<protein>
    <submittedName>
        <fullName evidence="1">Uncharacterized protein</fullName>
    </submittedName>
</protein>
<organism evidence="1">
    <name type="scientific">Rhizophora mucronata</name>
    <name type="common">Asiatic mangrove</name>
    <dbReference type="NCBI Taxonomy" id="61149"/>
    <lineage>
        <taxon>Eukaryota</taxon>
        <taxon>Viridiplantae</taxon>
        <taxon>Streptophyta</taxon>
        <taxon>Embryophyta</taxon>
        <taxon>Tracheophyta</taxon>
        <taxon>Spermatophyta</taxon>
        <taxon>Magnoliopsida</taxon>
        <taxon>eudicotyledons</taxon>
        <taxon>Gunneridae</taxon>
        <taxon>Pentapetalae</taxon>
        <taxon>rosids</taxon>
        <taxon>fabids</taxon>
        <taxon>Malpighiales</taxon>
        <taxon>Rhizophoraceae</taxon>
        <taxon>Rhizophora</taxon>
    </lineage>
</organism>
<sequence length="73" mass="8569">MKLLISCSISKNNCSTPLIGNLIFSINISIEATYQLQLYYFHIQWRLQNSLVDLSRLHLTTNTGKEQKFFQWC</sequence>
<reference evidence="1" key="1">
    <citation type="submission" date="2018-02" db="EMBL/GenBank/DDBJ databases">
        <title>Rhizophora mucronata_Transcriptome.</title>
        <authorList>
            <person name="Meera S.P."/>
            <person name="Sreeshan A."/>
            <person name="Augustine A."/>
        </authorList>
    </citation>
    <scope>NUCLEOTIDE SEQUENCE</scope>
    <source>
        <tissue evidence="1">Leaf</tissue>
    </source>
</reference>
<accession>A0A2P2MKJ0</accession>
<evidence type="ECO:0000313" key="1">
    <source>
        <dbReference type="EMBL" id="MBX30702.1"/>
    </source>
</evidence>
<name>A0A2P2MKJ0_RHIMU</name>
<proteinExistence type="predicted"/>